<dbReference type="PROSITE" id="PS00211">
    <property type="entry name" value="ABC_TRANSPORTER_1"/>
    <property type="match status" value="1"/>
</dbReference>
<dbReference type="InterPro" id="IPR003439">
    <property type="entry name" value="ABC_transporter-like_ATP-bd"/>
</dbReference>
<dbReference type="InParanoid" id="Q01P32"/>
<dbReference type="PANTHER" id="PTHR43335">
    <property type="entry name" value="ABC TRANSPORTER, ATP-BINDING PROTEIN"/>
    <property type="match status" value="1"/>
</dbReference>
<evidence type="ECO:0000313" key="6">
    <source>
        <dbReference type="EMBL" id="ABJ88588.1"/>
    </source>
</evidence>
<dbReference type="STRING" id="234267.Acid_7689"/>
<dbReference type="eggNOG" id="COG1131">
    <property type="taxonomic scope" value="Bacteria"/>
</dbReference>
<proteinExistence type="inferred from homology"/>
<sequence>MDPVIELDGLEVRFGDRTILKKLKATLTGRSIGLLGPNGAGKSTLINTLLGFHKPTSGTARIFGRDIRTHAREVRSMLGYMPENDSYIASMSGVRFVRLMAELAGLPAEHALERAHEAFFYVGLGEVRYRNLGTYSLGMKQAAKLAQAIAHGPKLLFLDEPTNGLDPPARLRMIQLIQEIRDRGDLRLILSSHLLRDVEECCDEVLILKDGNIAAFCNLEEERRANRRFLEVETRGGVNGAFVEAMEKLGCEAATGAQGRLKLVLPDGLEVRQLYQVASDQNIQIRRLNHKRDSLEDIFLKAMEAADGRL</sequence>
<dbReference type="Gene3D" id="3.40.50.300">
    <property type="entry name" value="P-loop containing nucleotide triphosphate hydrolases"/>
    <property type="match status" value="1"/>
</dbReference>
<organism evidence="6">
    <name type="scientific">Solibacter usitatus (strain Ellin6076)</name>
    <dbReference type="NCBI Taxonomy" id="234267"/>
    <lineage>
        <taxon>Bacteria</taxon>
        <taxon>Pseudomonadati</taxon>
        <taxon>Acidobacteriota</taxon>
        <taxon>Terriglobia</taxon>
        <taxon>Bryobacterales</taxon>
        <taxon>Solibacteraceae</taxon>
        <taxon>Candidatus Solibacter</taxon>
    </lineage>
</organism>
<dbReference type="InterPro" id="IPR017871">
    <property type="entry name" value="ABC_transporter-like_CS"/>
</dbReference>
<name>Q01P32_SOLUE</name>
<dbReference type="OrthoDB" id="9804819at2"/>
<dbReference type="AlphaFoldDB" id="Q01P32"/>
<dbReference type="EMBL" id="CP000473">
    <property type="protein sequence ID" value="ABJ88588.1"/>
    <property type="molecule type" value="Genomic_DNA"/>
</dbReference>
<dbReference type="HOGENOM" id="CLU_000604_1_2_0"/>
<dbReference type="Pfam" id="PF00005">
    <property type="entry name" value="ABC_tran"/>
    <property type="match status" value="1"/>
</dbReference>
<dbReference type="KEGG" id="sus:Acid_7689"/>
<dbReference type="PANTHER" id="PTHR43335:SF4">
    <property type="entry name" value="ABC TRANSPORTER, ATP-BINDING PROTEIN"/>
    <property type="match status" value="1"/>
</dbReference>
<comment type="similarity">
    <text evidence="1">Belongs to the ABC transporter superfamily.</text>
</comment>
<dbReference type="InterPro" id="IPR003593">
    <property type="entry name" value="AAA+_ATPase"/>
</dbReference>
<protein>
    <submittedName>
        <fullName evidence="6">ABC transporter related</fullName>
    </submittedName>
</protein>
<evidence type="ECO:0000256" key="4">
    <source>
        <dbReference type="ARBA" id="ARBA00022840"/>
    </source>
</evidence>
<dbReference type="SMART" id="SM00382">
    <property type="entry name" value="AAA"/>
    <property type="match status" value="1"/>
</dbReference>
<keyword evidence="3" id="KW-0547">Nucleotide-binding</keyword>
<dbReference type="GO" id="GO:0005524">
    <property type="term" value="F:ATP binding"/>
    <property type="evidence" value="ECO:0007669"/>
    <property type="project" value="UniProtKB-KW"/>
</dbReference>
<gene>
    <name evidence="6" type="ordered locus">Acid_7689</name>
</gene>
<dbReference type="PROSITE" id="PS50893">
    <property type="entry name" value="ABC_TRANSPORTER_2"/>
    <property type="match status" value="1"/>
</dbReference>
<dbReference type="CDD" id="cd03230">
    <property type="entry name" value="ABC_DR_subfamily_A"/>
    <property type="match status" value="1"/>
</dbReference>
<evidence type="ECO:0000256" key="1">
    <source>
        <dbReference type="ARBA" id="ARBA00005417"/>
    </source>
</evidence>
<feature type="domain" description="ABC transporter" evidence="5">
    <location>
        <begin position="5"/>
        <end position="235"/>
    </location>
</feature>
<evidence type="ECO:0000256" key="2">
    <source>
        <dbReference type="ARBA" id="ARBA00022448"/>
    </source>
</evidence>
<keyword evidence="4" id="KW-0067">ATP-binding</keyword>
<reference evidence="6" key="1">
    <citation type="submission" date="2006-10" db="EMBL/GenBank/DDBJ databases">
        <title>Complete sequence of Solibacter usitatus Ellin6076.</title>
        <authorList>
            <consortium name="US DOE Joint Genome Institute"/>
            <person name="Copeland A."/>
            <person name="Lucas S."/>
            <person name="Lapidus A."/>
            <person name="Barry K."/>
            <person name="Detter J.C."/>
            <person name="Glavina del Rio T."/>
            <person name="Hammon N."/>
            <person name="Israni S."/>
            <person name="Dalin E."/>
            <person name="Tice H."/>
            <person name="Pitluck S."/>
            <person name="Thompson L.S."/>
            <person name="Brettin T."/>
            <person name="Bruce D."/>
            <person name="Han C."/>
            <person name="Tapia R."/>
            <person name="Gilna P."/>
            <person name="Schmutz J."/>
            <person name="Larimer F."/>
            <person name="Land M."/>
            <person name="Hauser L."/>
            <person name="Kyrpides N."/>
            <person name="Mikhailova N."/>
            <person name="Janssen P.H."/>
            <person name="Kuske C.R."/>
            <person name="Richardson P."/>
        </authorList>
    </citation>
    <scope>NUCLEOTIDE SEQUENCE</scope>
    <source>
        <strain evidence="6">Ellin6076</strain>
    </source>
</reference>
<dbReference type="GO" id="GO:0016887">
    <property type="term" value="F:ATP hydrolysis activity"/>
    <property type="evidence" value="ECO:0007669"/>
    <property type="project" value="InterPro"/>
</dbReference>
<accession>Q01P32</accession>
<dbReference type="InterPro" id="IPR027417">
    <property type="entry name" value="P-loop_NTPase"/>
</dbReference>
<dbReference type="SUPFAM" id="SSF52540">
    <property type="entry name" value="P-loop containing nucleoside triphosphate hydrolases"/>
    <property type="match status" value="1"/>
</dbReference>
<keyword evidence="2" id="KW-0813">Transport</keyword>
<evidence type="ECO:0000256" key="3">
    <source>
        <dbReference type="ARBA" id="ARBA00022741"/>
    </source>
</evidence>
<evidence type="ECO:0000259" key="5">
    <source>
        <dbReference type="PROSITE" id="PS50893"/>
    </source>
</evidence>